<dbReference type="EMBL" id="SWLE01000017">
    <property type="protein sequence ID" value="TNM89980.1"/>
    <property type="molecule type" value="Genomic_DNA"/>
</dbReference>
<reference evidence="1 2" key="1">
    <citation type="submission" date="2019-04" db="EMBL/GenBank/DDBJ databases">
        <title>The sequence and de novo assembly of Takifugu bimaculatus genome using PacBio and Hi-C technologies.</title>
        <authorList>
            <person name="Xu P."/>
            <person name="Liu B."/>
            <person name="Zhou Z."/>
        </authorList>
    </citation>
    <scope>NUCLEOTIDE SEQUENCE [LARGE SCALE GENOMIC DNA]</scope>
    <source>
        <strain evidence="1">TB-2018</strain>
        <tissue evidence="1">Muscle</tissue>
    </source>
</reference>
<comment type="caution">
    <text evidence="1">The sequence shown here is derived from an EMBL/GenBank/DDBJ whole genome shotgun (WGS) entry which is preliminary data.</text>
</comment>
<keyword evidence="2" id="KW-1185">Reference proteome</keyword>
<proteinExistence type="predicted"/>
<dbReference type="AlphaFoldDB" id="A0A4Z2BFP3"/>
<gene>
    <name evidence="1" type="ORF">fugu_004214</name>
</gene>
<dbReference type="Proteomes" id="UP000516260">
    <property type="component" value="Chromosome 4"/>
</dbReference>
<evidence type="ECO:0000313" key="2">
    <source>
        <dbReference type="Proteomes" id="UP000516260"/>
    </source>
</evidence>
<name>A0A4Z2BFP3_9TELE</name>
<evidence type="ECO:0000313" key="1">
    <source>
        <dbReference type="EMBL" id="TNM89980.1"/>
    </source>
</evidence>
<accession>A0A4Z2BFP3</accession>
<protein>
    <submittedName>
        <fullName evidence="1">Uncharacterized protein</fullName>
    </submittedName>
</protein>
<organism evidence="1 2">
    <name type="scientific">Takifugu bimaculatus</name>
    <dbReference type="NCBI Taxonomy" id="433685"/>
    <lineage>
        <taxon>Eukaryota</taxon>
        <taxon>Metazoa</taxon>
        <taxon>Chordata</taxon>
        <taxon>Craniata</taxon>
        <taxon>Vertebrata</taxon>
        <taxon>Euteleostomi</taxon>
        <taxon>Actinopterygii</taxon>
        <taxon>Neopterygii</taxon>
        <taxon>Teleostei</taxon>
        <taxon>Neoteleostei</taxon>
        <taxon>Acanthomorphata</taxon>
        <taxon>Eupercaria</taxon>
        <taxon>Tetraodontiformes</taxon>
        <taxon>Tetradontoidea</taxon>
        <taxon>Tetraodontidae</taxon>
        <taxon>Takifugu</taxon>
    </lineage>
</organism>
<sequence length="251" mass="28208">MHGFGLVLCVSIRFSSERSPDLAAHAAERHDITGTDAQRGINASPSTPTDQDVFLDQKESQEWKMASPLNACETRQPFGSDVQRVRVFENVVEKQNVLMMEDGKFAQKPKVLLNRRSFNRGKSEEEGTLVTATYIDAVSPPSPLRVAHTFDTLKMEENRAVSENVPSAEWEDKAMTLRSRRTDGKTQEQPRILRVGALQKWPAGGLEQVEQLKMLQPEEQPKAKATYFALTGKKQGDIVISCRRTRFFDAS</sequence>